<dbReference type="PANTHER" id="PTHR30244">
    <property type="entry name" value="TRANSAMINASE"/>
    <property type="match status" value="1"/>
</dbReference>
<dbReference type="Gene3D" id="3.90.1150.10">
    <property type="entry name" value="Aspartate Aminotransferase, domain 1"/>
    <property type="match status" value="1"/>
</dbReference>
<dbReference type="InterPro" id="IPR015424">
    <property type="entry name" value="PyrdxlP-dep_Trfase"/>
</dbReference>
<sequence>MGISTPARPTTFTVPYARMGSQLDEREVGIVREVMASGQTLSQGLWRDRFEERFREHVGTRHAFSVTSGTVALELAIHLLDLEPGDEVITTPQTYQATIQPLLNYDVTVRFADVLPTSLNIDPDRIAELITPRTKAIVLVHYAGLPAQMDEIMALAERHGIVVVEDAAHALGTVYRGRPAGQLGHIATFSFHSSKNITTLGEGGMITFDRDDWADRLDRLRGNESDAVFVPSDQTFGPFSQPPAGVLYPGRAYTHECTEFRRAGTNATLSEPAAAVGLVQLDKLPELVARRQAIAARLTEALTRFDGVRVPEVPADVVHPYHLFTFFVEPGSGIERDALLRRLGEDGVETYLRYFPLHLLPEWRAQGHGYGECPVAERLWFEQHMNLPCHPSLTMTQTEHLADALTRALTALSR</sequence>
<evidence type="ECO:0000256" key="2">
    <source>
        <dbReference type="ARBA" id="ARBA00022576"/>
    </source>
</evidence>
<keyword evidence="7" id="KW-1185">Reference proteome</keyword>
<dbReference type="CDD" id="cd00616">
    <property type="entry name" value="AHBA_syn"/>
    <property type="match status" value="1"/>
</dbReference>
<reference evidence="6" key="1">
    <citation type="submission" date="2022-10" db="EMBL/GenBank/DDBJ databases">
        <title>The complete genomes of actinobacterial strains from the NBC collection.</title>
        <authorList>
            <person name="Joergensen T.S."/>
            <person name="Alvarez Arevalo M."/>
            <person name="Sterndorff E.B."/>
            <person name="Faurdal D."/>
            <person name="Vuksanovic O."/>
            <person name="Mourched A.-S."/>
            <person name="Charusanti P."/>
            <person name="Shaw S."/>
            <person name="Blin K."/>
            <person name="Weber T."/>
        </authorList>
    </citation>
    <scope>NUCLEOTIDE SEQUENCE</scope>
    <source>
        <strain evidence="6">NBC_00222</strain>
    </source>
</reference>
<dbReference type="PANTHER" id="PTHR30244:SF34">
    <property type="entry name" value="DTDP-4-AMINO-4,6-DIDEOXYGALACTOSE TRANSAMINASE"/>
    <property type="match status" value="1"/>
</dbReference>
<evidence type="ECO:0000256" key="5">
    <source>
        <dbReference type="RuleBase" id="RU004508"/>
    </source>
</evidence>
<evidence type="ECO:0000313" key="7">
    <source>
        <dbReference type="Proteomes" id="UP001432222"/>
    </source>
</evidence>
<dbReference type="PIRSF" id="PIRSF000390">
    <property type="entry name" value="PLP_StrS"/>
    <property type="match status" value="1"/>
</dbReference>
<keyword evidence="2 6" id="KW-0032">Aminotransferase</keyword>
<protein>
    <submittedName>
        <fullName evidence="6">DegT/DnrJ/EryC1/StrS family aminotransferase</fullName>
    </submittedName>
</protein>
<dbReference type="InterPro" id="IPR015421">
    <property type="entry name" value="PyrdxlP-dep_Trfase_major"/>
</dbReference>
<comment type="similarity">
    <text evidence="4">Belongs to the DegT/DnrJ/EryC1 family. L-glutamine:2-deoxy-scyllo-inosose/scyllo-inosose aminotransferase subfamily.</text>
</comment>
<dbReference type="Pfam" id="PF01041">
    <property type="entry name" value="DegT_DnrJ_EryC1"/>
    <property type="match status" value="1"/>
</dbReference>
<evidence type="ECO:0000313" key="6">
    <source>
        <dbReference type="EMBL" id="WUQ86348.1"/>
    </source>
</evidence>
<dbReference type="SUPFAM" id="SSF53383">
    <property type="entry name" value="PLP-dependent transferases"/>
    <property type="match status" value="1"/>
</dbReference>
<gene>
    <name evidence="6" type="ORF">OHA16_27390</name>
</gene>
<dbReference type="Gene3D" id="3.40.640.10">
    <property type="entry name" value="Type I PLP-dependent aspartate aminotransferase-like (Major domain)"/>
    <property type="match status" value="1"/>
</dbReference>
<dbReference type="InterPro" id="IPR000653">
    <property type="entry name" value="DegT/StrS_aminotransferase"/>
</dbReference>
<accession>A0ABZ1U5J2</accession>
<evidence type="ECO:0000256" key="1">
    <source>
        <dbReference type="ARBA" id="ARBA00001933"/>
    </source>
</evidence>
<evidence type="ECO:0000256" key="3">
    <source>
        <dbReference type="ARBA" id="ARBA00022898"/>
    </source>
</evidence>
<proteinExistence type="inferred from homology"/>
<dbReference type="InterPro" id="IPR015422">
    <property type="entry name" value="PyrdxlP-dep_Trfase_small"/>
</dbReference>
<dbReference type="GO" id="GO:0008483">
    <property type="term" value="F:transaminase activity"/>
    <property type="evidence" value="ECO:0007669"/>
    <property type="project" value="UniProtKB-KW"/>
</dbReference>
<evidence type="ECO:0000256" key="4">
    <source>
        <dbReference type="ARBA" id="ARBA00038398"/>
    </source>
</evidence>
<organism evidence="6 7">
    <name type="scientific">Kitasatospora purpeofusca</name>
    <dbReference type="NCBI Taxonomy" id="67352"/>
    <lineage>
        <taxon>Bacteria</taxon>
        <taxon>Bacillati</taxon>
        <taxon>Actinomycetota</taxon>
        <taxon>Actinomycetes</taxon>
        <taxon>Kitasatosporales</taxon>
        <taxon>Streptomycetaceae</taxon>
        <taxon>Kitasatospora</taxon>
    </lineage>
</organism>
<dbReference type="EMBL" id="CP108110">
    <property type="protein sequence ID" value="WUQ86348.1"/>
    <property type="molecule type" value="Genomic_DNA"/>
</dbReference>
<keyword evidence="3 5" id="KW-0663">Pyridoxal phosphate</keyword>
<comment type="cofactor">
    <cofactor evidence="1">
        <name>pyridoxal 5'-phosphate</name>
        <dbReference type="ChEBI" id="CHEBI:597326"/>
    </cofactor>
</comment>
<keyword evidence="2 6" id="KW-0808">Transferase</keyword>
<name>A0ABZ1U5J2_9ACTN</name>
<dbReference type="Proteomes" id="UP001432222">
    <property type="component" value="Chromosome"/>
</dbReference>
<dbReference type="RefSeq" id="WP_328956975.1">
    <property type="nucleotide sequence ID" value="NZ_CP108110.1"/>
</dbReference>